<evidence type="ECO:0000259" key="2">
    <source>
        <dbReference type="Pfam" id="PF08241"/>
    </source>
</evidence>
<sequence length="217" mass="22772">MLDSRPLWERPTLQAAAGDTLRPGGFALTDRAAEVMGMNPRWRVLDVGCGLGATVGRLRSRFGAKAYGVEASHSQISRSGRSGLIRASGDVLPFTGDSFNAVFCECVLSLLSDPCAGLAEFSRVLEPGGFLALSDLCGPGGKGGASCADRAVPLEVTRTMVEDAGFSVVVLEDHSSLLKDLTARLMFAGENGLACGCGQSQLGYFLMIAEKKGSRHV</sequence>
<dbReference type="RefSeq" id="WP_097011162.1">
    <property type="nucleotide sequence ID" value="NZ_LT907975.1"/>
</dbReference>
<dbReference type="Gene3D" id="3.40.50.150">
    <property type="entry name" value="Vaccinia Virus protein VP39"/>
    <property type="match status" value="1"/>
</dbReference>
<keyword evidence="4" id="KW-1185">Reference proteome</keyword>
<proteinExistence type="predicted"/>
<dbReference type="AlphaFoldDB" id="A0A2C8F6K5"/>
<dbReference type="OrthoDB" id="9769602at2"/>
<dbReference type="KEGG" id="pprf:DPRO_1123"/>
<evidence type="ECO:0000256" key="1">
    <source>
        <dbReference type="ARBA" id="ARBA00022679"/>
    </source>
</evidence>
<dbReference type="CDD" id="cd02440">
    <property type="entry name" value="AdoMet_MTases"/>
    <property type="match status" value="1"/>
</dbReference>
<evidence type="ECO:0000313" key="3">
    <source>
        <dbReference type="EMBL" id="SOB58008.1"/>
    </source>
</evidence>
<dbReference type="NCBIfam" id="NF045667">
    <property type="entry name" value="MTase_DVU1556"/>
    <property type="match status" value="1"/>
</dbReference>
<dbReference type="SUPFAM" id="SSF53335">
    <property type="entry name" value="S-adenosyl-L-methionine-dependent methyltransferases"/>
    <property type="match status" value="1"/>
</dbReference>
<evidence type="ECO:0000313" key="4">
    <source>
        <dbReference type="Proteomes" id="UP000219215"/>
    </source>
</evidence>
<dbReference type="Pfam" id="PF08241">
    <property type="entry name" value="Methyltransf_11"/>
    <property type="match status" value="1"/>
</dbReference>
<dbReference type="Proteomes" id="UP000219215">
    <property type="component" value="Chromosome DPRO"/>
</dbReference>
<dbReference type="EMBL" id="LT907975">
    <property type="protein sequence ID" value="SOB58008.1"/>
    <property type="molecule type" value="Genomic_DNA"/>
</dbReference>
<keyword evidence="1 3" id="KW-0808">Transferase</keyword>
<gene>
    <name evidence="3" type="primary">rebM</name>
    <name evidence="3" type="ORF">DPRO_1123</name>
</gene>
<name>A0A2C8F6K5_9BACT</name>
<dbReference type="PANTHER" id="PTHR44068">
    <property type="entry name" value="ZGC:194242"/>
    <property type="match status" value="1"/>
</dbReference>
<dbReference type="GO" id="GO:0102082">
    <property type="term" value="F:demethylrebeccamycin--D-glucose O-methyltransferase activity"/>
    <property type="evidence" value="ECO:0007669"/>
    <property type="project" value="UniProtKB-EC"/>
</dbReference>
<dbReference type="InterPro" id="IPR050447">
    <property type="entry name" value="Erg6_SMT_methyltransf"/>
</dbReference>
<accession>A0A2C8F6K5</accession>
<keyword evidence="3" id="KW-0489">Methyltransferase</keyword>
<dbReference type="GO" id="GO:0032259">
    <property type="term" value="P:methylation"/>
    <property type="evidence" value="ECO:0007669"/>
    <property type="project" value="UniProtKB-KW"/>
</dbReference>
<dbReference type="EC" id="2.1.1.164" evidence="3"/>
<dbReference type="InterPro" id="IPR029063">
    <property type="entry name" value="SAM-dependent_MTases_sf"/>
</dbReference>
<feature type="domain" description="Methyltransferase type 11" evidence="2">
    <location>
        <begin position="45"/>
        <end position="132"/>
    </location>
</feature>
<reference evidence="4" key="1">
    <citation type="submission" date="2017-09" db="EMBL/GenBank/DDBJ databases">
        <authorList>
            <person name="Regsiter A."/>
            <person name="William W."/>
        </authorList>
    </citation>
    <scope>NUCLEOTIDE SEQUENCE [LARGE SCALE GENOMIC DNA]</scope>
    <source>
        <strain evidence="4">500-1</strain>
    </source>
</reference>
<dbReference type="PANTHER" id="PTHR44068:SF11">
    <property type="entry name" value="GERANYL DIPHOSPHATE 2-C-METHYLTRANSFERASE"/>
    <property type="match status" value="1"/>
</dbReference>
<dbReference type="GO" id="GO:0008757">
    <property type="term" value="F:S-adenosylmethionine-dependent methyltransferase activity"/>
    <property type="evidence" value="ECO:0007669"/>
    <property type="project" value="InterPro"/>
</dbReference>
<protein>
    <submittedName>
        <fullName evidence="3">Demethylrebeccamycin-D-glucose O-methyltransferase</fullName>
        <ecNumber evidence="3">2.1.1.164</ecNumber>
    </submittedName>
</protein>
<dbReference type="InterPro" id="IPR013216">
    <property type="entry name" value="Methyltransf_11"/>
</dbReference>
<organism evidence="3 4">
    <name type="scientific">Pseudodesulfovibrio profundus</name>
    <dbReference type="NCBI Taxonomy" id="57320"/>
    <lineage>
        <taxon>Bacteria</taxon>
        <taxon>Pseudomonadati</taxon>
        <taxon>Thermodesulfobacteriota</taxon>
        <taxon>Desulfovibrionia</taxon>
        <taxon>Desulfovibrionales</taxon>
        <taxon>Desulfovibrionaceae</taxon>
    </lineage>
</organism>